<evidence type="ECO:0000256" key="1">
    <source>
        <dbReference type="SAM" id="Coils"/>
    </source>
</evidence>
<dbReference type="Proteomes" id="UP001307889">
    <property type="component" value="Chromosome 12"/>
</dbReference>
<keyword evidence="4" id="KW-1185">Reference proteome</keyword>
<accession>A0ABN7BCF3</accession>
<dbReference type="EMBL" id="AP028920">
    <property type="protein sequence ID" value="BET01358.1"/>
    <property type="molecule type" value="Genomic_DNA"/>
</dbReference>
<name>A0ABN7BCF3_9HEMI</name>
<gene>
    <name evidence="3" type="ORF">NTJ_14175</name>
</gene>
<feature type="region of interest" description="Disordered" evidence="2">
    <location>
        <begin position="24"/>
        <end position="49"/>
    </location>
</feature>
<evidence type="ECO:0000313" key="3">
    <source>
        <dbReference type="EMBL" id="BET01358.1"/>
    </source>
</evidence>
<protein>
    <submittedName>
        <fullName evidence="3">Uncharacterized protein</fullName>
    </submittedName>
</protein>
<feature type="compositionally biased region" description="Polar residues" evidence="2">
    <location>
        <begin position="33"/>
        <end position="43"/>
    </location>
</feature>
<evidence type="ECO:0000313" key="4">
    <source>
        <dbReference type="Proteomes" id="UP001307889"/>
    </source>
</evidence>
<keyword evidence="1" id="KW-0175">Coiled coil</keyword>
<evidence type="ECO:0000256" key="2">
    <source>
        <dbReference type="SAM" id="MobiDB-lite"/>
    </source>
</evidence>
<reference evidence="3 4" key="1">
    <citation type="submission" date="2023-09" db="EMBL/GenBank/DDBJ databases">
        <title>Nesidiocoris tenuis whole genome shotgun sequence.</title>
        <authorList>
            <person name="Shibata T."/>
            <person name="Shimoda M."/>
            <person name="Kobayashi T."/>
            <person name="Uehara T."/>
        </authorList>
    </citation>
    <scope>NUCLEOTIDE SEQUENCE [LARGE SCALE GENOMIC DNA]</scope>
    <source>
        <strain evidence="3 4">Japan</strain>
    </source>
</reference>
<organism evidence="3 4">
    <name type="scientific">Nesidiocoris tenuis</name>
    <dbReference type="NCBI Taxonomy" id="355587"/>
    <lineage>
        <taxon>Eukaryota</taxon>
        <taxon>Metazoa</taxon>
        <taxon>Ecdysozoa</taxon>
        <taxon>Arthropoda</taxon>
        <taxon>Hexapoda</taxon>
        <taxon>Insecta</taxon>
        <taxon>Pterygota</taxon>
        <taxon>Neoptera</taxon>
        <taxon>Paraneoptera</taxon>
        <taxon>Hemiptera</taxon>
        <taxon>Heteroptera</taxon>
        <taxon>Panheteroptera</taxon>
        <taxon>Cimicomorpha</taxon>
        <taxon>Miridae</taxon>
        <taxon>Dicyphina</taxon>
        <taxon>Nesidiocoris</taxon>
    </lineage>
</organism>
<sequence>MLLLTDCISRAASNDSIRKLRMGSHWRKHKSARATNSRETNSGAGIADGNDLVRKQNQLQRLLQQIYQAENTVKMETTEVRRLQELVTAADRELEEANHQVRVISRDLQEAQRLAAQKALKSHTAHLQLSAHDQLMFTSRQRVDALSAQAVAVQAELNACVPQPAYASNASQLNPNDQQAGTEQMLQVMYPQAPQLDPGSRYVGPPAYFYNGVGPVPQPNAPPYFPVMPSGVPNGYQYIPVEGK</sequence>
<proteinExistence type="predicted"/>
<feature type="coiled-coil region" evidence="1">
    <location>
        <begin position="52"/>
        <end position="114"/>
    </location>
</feature>